<proteinExistence type="predicted"/>
<feature type="region of interest" description="Disordered" evidence="1">
    <location>
        <begin position="69"/>
        <end position="88"/>
    </location>
</feature>
<feature type="compositionally biased region" description="Basic and acidic residues" evidence="1">
    <location>
        <begin position="70"/>
        <end position="87"/>
    </location>
</feature>
<protein>
    <submittedName>
        <fullName evidence="2">DUF1800 family protein</fullName>
    </submittedName>
</protein>
<reference evidence="3" key="1">
    <citation type="journal article" date="2019" name="Int. J. Syst. Evol. Microbiol.">
        <title>The Global Catalogue of Microorganisms (GCM) 10K type strain sequencing project: providing services to taxonomists for standard genome sequencing and annotation.</title>
        <authorList>
            <consortium name="The Broad Institute Genomics Platform"/>
            <consortium name="The Broad Institute Genome Sequencing Center for Infectious Disease"/>
            <person name="Wu L."/>
            <person name="Ma J."/>
        </authorList>
    </citation>
    <scope>NUCLEOTIDE SEQUENCE [LARGE SCALE GENOMIC DNA]</scope>
    <source>
        <strain evidence="3">CGMCC 1.19029</strain>
    </source>
</reference>
<evidence type="ECO:0000256" key="1">
    <source>
        <dbReference type="SAM" id="MobiDB-lite"/>
    </source>
</evidence>
<dbReference type="Proteomes" id="UP001595756">
    <property type="component" value="Unassembled WGS sequence"/>
</dbReference>
<dbReference type="EMBL" id="JBHSDY010000006">
    <property type="protein sequence ID" value="MFC4298673.1"/>
    <property type="molecule type" value="Genomic_DNA"/>
</dbReference>
<name>A0ABV8RZR4_9BURK</name>
<evidence type="ECO:0000313" key="3">
    <source>
        <dbReference type="Proteomes" id="UP001595756"/>
    </source>
</evidence>
<evidence type="ECO:0000313" key="2">
    <source>
        <dbReference type="EMBL" id="MFC4298673.1"/>
    </source>
</evidence>
<dbReference type="Pfam" id="PF08811">
    <property type="entry name" value="DUF1800"/>
    <property type="match status" value="1"/>
</dbReference>
<comment type="caution">
    <text evidence="2">The sequence shown here is derived from an EMBL/GenBank/DDBJ whole genome shotgun (WGS) entry which is preliminary data.</text>
</comment>
<sequence length="491" mass="54002">MNATGSAALSAVNRFGLGARPGELNDIGQPQDWLLSQIARGPDGDKLFEDLPTSLDYLRGQALFQQTRRKLTDEARSRRDTLKKDAESNAAALQQALKPYREEERNKLLAEAAARCQVATTTDTPFVERLVRFWSNHFAVSVDKVSVRPLAAPMEREAIRPHVTGRFADMLLAVETHPAMLLYLDNVRSTGPNSPLGRRIAQRLARKGAQDKGKAGGLNENLGRETMELHTVGVNAGYTQADVTELARALTGWSIPFPRDFANGGQPDSAFAFRAKTHEPGDRRVMGRTFQADGFGQGRAILAFLARQPATARHLSLQLARHFVSDNPPASLVKRMAQSYLEHDTSLAAVYRTLIESPEAWEADARKFRTPQDFVTASLRAAQIDLGGKPQIVLGLLRKLGEPLFEPRSPAGFSDNSANWMDPDALWKRVQAAEALSTRVAARGGEEPLAWAQSVLGPLLDEDTAQAIQRAESKRQAHATLFASPTFQWRA</sequence>
<organism evidence="2 3">
    <name type="scientific">Castellaniella hirudinis</name>
    <dbReference type="NCBI Taxonomy" id="1144617"/>
    <lineage>
        <taxon>Bacteria</taxon>
        <taxon>Pseudomonadati</taxon>
        <taxon>Pseudomonadota</taxon>
        <taxon>Betaproteobacteria</taxon>
        <taxon>Burkholderiales</taxon>
        <taxon>Alcaligenaceae</taxon>
        <taxon>Castellaniella</taxon>
    </lineage>
</organism>
<accession>A0ABV8RZR4</accession>
<keyword evidence="3" id="KW-1185">Reference proteome</keyword>
<gene>
    <name evidence="2" type="ORF">ACFO0J_11525</name>
</gene>
<dbReference type="InterPro" id="IPR014917">
    <property type="entry name" value="DUF1800"/>
</dbReference>
<dbReference type="RefSeq" id="WP_376813222.1">
    <property type="nucleotide sequence ID" value="NZ_JBHSDY010000006.1"/>
</dbReference>